<evidence type="ECO:0000256" key="7">
    <source>
        <dbReference type="SAM" id="Phobius"/>
    </source>
</evidence>
<organism evidence="9">
    <name type="scientific">Daucus carota subsp. sativus</name>
    <name type="common">Carrot</name>
    <dbReference type="NCBI Taxonomy" id="79200"/>
    <lineage>
        <taxon>Eukaryota</taxon>
        <taxon>Viridiplantae</taxon>
        <taxon>Streptophyta</taxon>
        <taxon>Embryophyta</taxon>
        <taxon>Tracheophyta</taxon>
        <taxon>Spermatophyta</taxon>
        <taxon>Magnoliopsida</taxon>
        <taxon>eudicotyledons</taxon>
        <taxon>Gunneridae</taxon>
        <taxon>Pentapetalae</taxon>
        <taxon>asterids</taxon>
        <taxon>campanulids</taxon>
        <taxon>Apiales</taxon>
        <taxon>Apiaceae</taxon>
        <taxon>Apioideae</taxon>
        <taxon>Scandiceae</taxon>
        <taxon>Daucinae</taxon>
        <taxon>Daucus</taxon>
        <taxon>Daucus sect. Daucus</taxon>
    </lineage>
</organism>
<keyword evidence="2" id="KW-1003">Cell membrane</keyword>
<proteinExistence type="inferred from homology"/>
<protein>
    <recommendedName>
        <fullName evidence="8">SHSP domain-containing protein</fullName>
    </recommendedName>
</protein>
<evidence type="ECO:0000313" key="9">
    <source>
        <dbReference type="EMBL" id="KZM93290.1"/>
    </source>
</evidence>
<dbReference type="CDD" id="cd06464">
    <property type="entry name" value="ACD_sHsps-like"/>
    <property type="match status" value="2"/>
</dbReference>
<dbReference type="PROSITE" id="PS01031">
    <property type="entry name" value="SHSP"/>
    <property type="match status" value="2"/>
</dbReference>
<evidence type="ECO:0000256" key="4">
    <source>
        <dbReference type="PROSITE-ProRule" id="PRU00285"/>
    </source>
</evidence>
<keyword evidence="3" id="KW-0611">Plant defense</keyword>
<reference evidence="9" key="1">
    <citation type="journal article" date="2016" name="Nat. Genet.">
        <title>A high-quality carrot genome assembly provides new insights into carotenoid accumulation and asterid genome evolution.</title>
        <authorList>
            <person name="Iorizzo M."/>
            <person name="Ellison S."/>
            <person name="Senalik D."/>
            <person name="Zeng P."/>
            <person name="Satapoomin P."/>
            <person name="Huang J."/>
            <person name="Bowman M."/>
            <person name="Iovene M."/>
            <person name="Sanseverino W."/>
            <person name="Cavagnaro P."/>
            <person name="Yildiz M."/>
            <person name="Macko-Podgorni A."/>
            <person name="Moranska E."/>
            <person name="Grzebelus E."/>
            <person name="Grzebelus D."/>
            <person name="Ashrafi H."/>
            <person name="Zheng Z."/>
            <person name="Cheng S."/>
            <person name="Spooner D."/>
            <person name="Van Deynze A."/>
            <person name="Simon P."/>
        </authorList>
    </citation>
    <scope>NUCLEOTIDE SEQUENCE [LARGE SCALE GENOMIC DNA]</scope>
    <source>
        <tissue evidence="9">Leaf</tissue>
    </source>
</reference>
<dbReference type="SUPFAM" id="SSF49764">
    <property type="entry name" value="HSP20-like chaperones"/>
    <property type="match status" value="2"/>
</dbReference>
<comment type="subcellular location">
    <subcellularLocation>
        <location evidence="1">Cell membrane</location>
        <topology evidence="1">Single-pass membrane protein</topology>
    </subcellularLocation>
</comment>
<accession>A0A162A0M8</accession>
<keyword evidence="7" id="KW-0472">Membrane</keyword>
<sequence>MATTSVMKGGAGKKCSTTAMLEELVPPSGFKKEEVRLQVNNRGEIITSGERQTVGDRLIIRFSQTFKIPENSITEKITGKFEGEVLYVTVPKLKKDKDIAKINNTVKLRKKPKTEDNIAQPCNVSQPKNDNDDITQTSNIPKPKNEDNITKSSHIEGNVSNKNHCKIAEKVTFDGKGIITEDWNLTEESGMVLQSVVKNLKENKGILITAVLAFSLGVLVSLLAMTNTRDTKSCTGKKSSSTVMLEEFVPPSNWSEDSDSHRLVLHLPGFKKEEVKLQVNNRGEIITSGERQAGGAKLVTRFLKIFKIPGDSVSEKITGKFQGEILYVTVPKRKSIVQNLKENQGIVITAVVAFSLGALACHKLSK</sequence>
<dbReference type="Pfam" id="PF00011">
    <property type="entry name" value="HSP20"/>
    <property type="match status" value="2"/>
</dbReference>
<dbReference type="GO" id="GO:0005886">
    <property type="term" value="C:plasma membrane"/>
    <property type="evidence" value="ECO:0007669"/>
    <property type="project" value="UniProtKB-SubCell"/>
</dbReference>
<name>A0A162A0M8_DAUCS</name>
<comment type="similarity">
    <text evidence="4 5">Belongs to the small heat shock protein (HSP20) family.</text>
</comment>
<comment type="caution">
    <text evidence="9">The sequence shown here is derived from an EMBL/GenBank/DDBJ whole genome shotgun (WGS) entry which is preliminary data.</text>
</comment>
<evidence type="ECO:0000256" key="2">
    <source>
        <dbReference type="ARBA" id="ARBA00022475"/>
    </source>
</evidence>
<dbReference type="PANTHER" id="PTHR43670">
    <property type="entry name" value="HEAT SHOCK PROTEIN 26"/>
    <property type="match status" value="1"/>
</dbReference>
<feature type="domain" description="SHSP" evidence="8">
    <location>
        <begin position="2"/>
        <end position="109"/>
    </location>
</feature>
<dbReference type="PANTHER" id="PTHR43670:SF130">
    <property type="entry name" value="INACTIVE PROTEIN RESTRICTED TEV MOVEMENT 2-LIKE"/>
    <property type="match status" value="1"/>
</dbReference>
<keyword evidence="7" id="KW-1133">Transmembrane helix</keyword>
<evidence type="ECO:0000256" key="1">
    <source>
        <dbReference type="ARBA" id="ARBA00004162"/>
    </source>
</evidence>
<evidence type="ECO:0000256" key="6">
    <source>
        <dbReference type="SAM" id="MobiDB-lite"/>
    </source>
</evidence>
<dbReference type="InterPro" id="IPR008978">
    <property type="entry name" value="HSP20-like_chaperone"/>
</dbReference>
<dbReference type="Gene3D" id="2.60.40.790">
    <property type="match status" value="2"/>
</dbReference>
<dbReference type="EMBL" id="LNRQ01000005">
    <property type="protein sequence ID" value="KZM93290.1"/>
    <property type="molecule type" value="Genomic_DNA"/>
</dbReference>
<gene>
    <name evidence="9" type="ORF">DCAR_016535</name>
</gene>
<dbReference type="GO" id="GO:0034605">
    <property type="term" value="P:cellular response to heat"/>
    <property type="evidence" value="ECO:0007669"/>
    <property type="project" value="TreeGrafter"/>
</dbReference>
<dbReference type="InterPro" id="IPR002068">
    <property type="entry name" value="A-crystallin/Hsp20_dom"/>
</dbReference>
<dbReference type="AlphaFoldDB" id="A0A162A0M8"/>
<evidence type="ECO:0000259" key="8">
    <source>
        <dbReference type="PROSITE" id="PS01031"/>
    </source>
</evidence>
<dbReference type="GO" id="GO:0006952">
    <property type="term" value="P:defense response"/>
    <property type="evidence" value="ECO:0007669"/>
    <property type="project" value="UniProtKB-KW"/>
</dbReference>
<keyword evidence="7" id="KW-0812">Transmembrane</keyword>
<feature type="region of interest" description="Disordered" evidence="6">
    <location>
        <begin position="113"/>
        <end position="157"/>
    </location>
</feature>
<feature type="domain" description="SHSP" evidence="8">
    <location>
        <begin position="243"/>
        <end position="349"/>
    </location>
</feature>
<feature type="transmembrane region" description="Helical" evidence="7">
    <location>
        <begin position="205"/>
        <end position="225"/>
    </location>
</feature>
<evidence type="ECO:0000256" key="5">
    <source>
        <dbReference type="RuleBase" id="RU003616"/>
    </source>
</evidence>
<evidence type="ECO:0000256" key="3">
    <source>
        <dbReference type="ARBA" id="ARBA00022821"/>
    </source>
</evidence>
<feature type="compositionally biased region" description="Polar residues" evidence="6">
    <location>
        <begin position="120"/>
        <end position="140"/>
    </location>
</feature>
<dbReference type="Gramene" id="KZM93290">
    <property type="protein sequence ID" value="KZM93290"/>
    <property type="gene ID" value="DCAR_016535"/>
</dbReference>